<organism evidence="1 2">
    <name type="scientific">Roseomonas acroporae</name>
    <dbReference type="NCBI Taxonomy" id="2937791"/>
    <lineage>
        <taxon>Bacteria</taxon>
        <taxon>Pseudomonadati</taxon>
        <taxon>Pseudomonadota</taxon>
        <taxon>Alphaproteobacteria</taxon>
        <taxon>Acetobacterales</taxon>
        <taxon>Roseomonadaceae</taxon>
        <taxon>Roseomonas</taxon>
    </lineage>
</organism>
<dbReference type="AlphaFoldDB" id="A0A9X2C0L5"/>
<dbReference type="EMBL" id="JALPRX010000246">
    <property type="protein sequence ID" value="MCK8788265.1"/>
    <property type="molecule type" value="Genomic_DNA"/>
</dbReference>
<sequence>MTHEMWNALFTLAIAGIGIWQAWQEQRVKKLEAEARKPFRPELLAVKIAVLNDVLAALLVKASPEEIAAVNAMLDGRLKVLAEHLDEKNELRADAEKFIAGVRPK</sequence>
<dbReference type="Proteomes" id="UP001139516">
    <property type="component" value="Unassembled WGS sequence"/>
</dbReference>
<proteinExistence type="predicted"/>
<protein>
    <submittedName>
        <fullName evidence="1">Uncharacterized protein</fullName>
    </submittedName>
</protein>
<name>A0A9X2C0L5_9PROT</name>
<accession>A0A9X2C0L5</accession>
<dbReference type="RefSeq" id="WP_248670306.1">
    <property type="nucleotide sequence ID" value="NZ_JALPRX010000246.1"/>
</dbReference>
<gene>
    <name evidence="1" type="ORF">M0638_28340</name>
</gene>
<evidence type="ECO:0000313" key="2">
    <source>
        <dbReference type="Proteomes" id="UP001139516"/>
    </source>
</evidence>
<evidence type="ECO:0000313" key="1">
    <source>
        <dbReference type="EMBL" id="MCK8788265.1"/>
    </source>
</evidence>
<comment type="caution">
    <text evidence="1">The sequence shown here is derived from an EMBL/GenBank/DDBJ whole genome shotgun (WGS) entry which is preliminary data.</text>
</comment>
<keyword evidence="2" id="KW-1185">Reference proteome</keyword>
<reference evidence="1" key="1">
    <citation type="submission" date="2022-04" db="EMBL/GenBank/DDBJ databases">
        <title>Roseomonas acroporae sp. nov., isolated from coral Acropora digitifera.</title>
        <authorList>
            <person name="Sun H."/>
        </authorList>
    </citation>
    <scope>NUCLEOTIDE SEQUENCE</scope>
    <source>
        <strain evidence="1">NAR14</strain>
    </source>
</reference>